<name>A0ACB9WU94_CHAAC</name>
<feature type="non-terminal residue" evidence="1">
    <location>
        <position position="194"/>
    </location>
</feature>
<organism evidence="1 2">
    <name type="scientific">Chaenocephalus aceratus</name>
    <name type="common">Blackfin icefish</name>
    <name type="synonym">Chaenichthys aceratus</name>
    <dbReference type="NCBI Taxonomy" id="36190"/>
    <lineage>
        <taxon>Eukaryota</taxon>
        <taxon>Metazoa</taxon>
        <taxon>Chordata</taxon>
        <taxon>Craniata</taxon>
        <taxon>Vertebrata</taxon>
        <taxon>Euteleostomi</taxon>
        <taxon>Actinopterygii</taxon>
        <taxon>Neopterygii</taxon>
        <taxon>Teleostei</taxon>
        <taxon>Neoteleostei</taxon>
        <taxon>Acanthomorphata</taxon>
        <taxon>Eupercaria</taxon>
        <taxon>Perciformes</taxon>
        <taxon>Notothenioidei</taxon>
        <taxon>Channichthyidae</taxon>
        <taxon>Chaenocephalus</taxon>
    </lineage>
</organism>
<dbReference type="Proteomes" id="UP001057452">
    <property type="component" value="Chromosome 12"/>
</dbReference>
<evidence type="ECO:0000313" key="2">
    <source>
        <dbReference type="Proteomes" id="UP001057452"/>
    </source>
</evidence>
<protein>
    <submittedName>
        <fullName evidence="1">Uncharacterized protein</fullName>
    </submittedName>
</protein>
<feature type="non-terminal residue" evidence="1">
    <location>
        <position position="1"/>
    </location>
</feature>
<keyword evidence="2" id="KW-1185">Reference proteome</keyword>
<gene>
    <name evidence="1" type="ORF">KUCAC02_009187</name>
</gene>
<proteinExistence type="predicted"/>
<reference evidence="1" key="1">
    <citation type="submission" date="2022-05" db="EMBL/GenBank/DDBJ databases">
        <title>Chromosome-level genome of Chaenocephalus aceratus.</title>
        <authorList>
            <person name="Park H."/>
        </authorList>
    </citation>
    <scope>NUCLEOTIDE SEQUENCE</scope>
    <source>
        <strain evidence="1">KU_202001</strain>
    </source>
</reference>
<sequence length="194" mass="21328">TFLDLGHRSTGRSLPRCDKKYPANKQRAGAGGNPEHSEHRGGDRTLDHRGISFLINQRSTAGAKPPMDIPEDAASSTRSSATSFPAGLRSLRAWTRVNNSHPTPLQHYAFHSQYSSMAEGMSIISAVFLLLLHCLASTLGHYELCKSLVSTDEGPVWEQYACQPKTASMKDHMRIKVDPPGITVENPPDRFCTL</sequence>
<comment type="caution">
    <text evidence="1">The sequence shown here is derived from an EMBL/GenBank/DDBJ whole genome shotgun (WGS) entry which is preliminary data.</text>
</comment>
<dbReference type="EMBL" id="CM043796">
    <property type="protein sequence ID" value="KAI4816887.1"/>
    <property type="molecule type" value="Genomic_DNA"/>
</dbReference>
<accession>A0ACB9WU94</accession>
<evidence type="ECO:0000313" key="1">
    <source>
        <dbReference type="EMBL" id="KAI4816887.1"/>
    </source>
</evidence>